<comment type="caution">
    <text evidence="2">The sequence shown here is derived from an EMBL/GenBank/DDBJ whole genome shotgun (WGS) entry which is preliminary data.</text>
</comment>
<protein>
    <submittedName>
        <fullName evidence="2">Class I SAM-dependent methyltransferase</fullName>
        <ecNumber evidence="2">2.1.1.-</ecNumber>
    </submittedName>
</protein>
<reference evidence="3" key="1">
    <citation type="journal article" date="2019" name="Int. J. Syst. Evol. Microbiol.">
        <title>The Global Catalogue of Microorganisms (GCM) 10K type strain sequencing project: providing services to taxonomists for standard genome sequencing and annotation.</title>
        <authorList>
            <consortium name="The Broad Institute Genomics Platform"/>
            <consortium name="The Broad Institute Genome Sequencing Center for Infectious Disease"/>
            <person name="Wu L."/>
            <person name="Ma J."/>
        </authorList>
    </citation>
    <scope>NUCLEOTIDE SEQUENCE [LARGE SCALE GENOMIC DNA]</scope>
    <source>
        <strain evidence="3">CGMCC 4.1648</strain>
    </source>
</reference>
<organism evidence="2 3">
    <name type="scientific">Streptomyces coeruleoprunus</name>
    <dbReference type="NCBI Taxonomy" id="285563"/>
    <lineage>
        <taxon>Bacteria</taxon>
        <taxon>Bacillati</taxon>
        <taxon>Actinomycetota</taxon>
        <taxon>Actinomycetes</taxon>
        <taxon>Kitasatosporales</taxon>
        <taxon>Streptomycetaceae</taxon>
        <taxon>Streptomyces</taxon>
    </lineage>
</organism>
<evidence type="ECO:0000259" key="1">
    <source>
        <dbReference type="Pfam" id="PF13649"/>
    </source>
</evidence>
<dbReference type="PANTHER" id="PTHR42912:SF93">
    <property type="entry name" value="N6-ADENOSINE-METHYLTRANSFERASE TMT1A"/>
    <property type="match status" value="1"/>
</dbReference>
<dbReference type="RefSeq" id="WP_345692241.1">
    <property type="nucleotide sequence ID" value="NZ_BAABIT010000001.1"/>
</dbReference>
<dbReference type="SUPFAM" id="SSF53335">
    <property type="entry name" value="S-adenosyl-L-methionine-dependent methyltransferases"/>
    <property type="match status" value="1"/>
</dbReference>
<dbReference type="GO" id="GO:0008168">
    <property type="term" value="F:methyltransferase activity"/>
    <property type="evidence" value="ECO:0007669"/>
    <property type="project" value="UniProtKB-KW"/>
</dbReference>
<dbReference type="InterPro" id="IPR041698">
    <property type="entry name" value="Methyltransf_25"/>
</dbReference>
<dbReference type="EMBL" id="JBHSJD010000026">
    <property type="protein sequence ID" value="MFC5026676.1"/>
    <property type="molecule type" value="Genomic_DNA"/>
</dbReference>
<dbReference type="GO" id="GO:0032259">
    <property type="term" value="P:methylation"/>
    <property type="evidence" value="ECO:0007669"/>
    <property type="project" value="UniProtKB-KW"/>
</dbReference>
<evidence type="ECO:0000313" key="2">
    <source>
        <dbReference type="EMBL" id="MFC5026676.1"/>
    </source>
</evidence>
<dbReference type="InterPro" id="IPR029063">
    <property type="entry name" value="SAM-dependent_MTases_sf"/>
</dbReference>
<sequence length="269" mass="29397">MRTPTARYFYDDLAADYDLMYADWDTSVVRQGVALDDRITRALGPGGHDVLDCACGIGTQALGLAARGHRVTGTDLSPVAAARAAREAAARGLRLAAGAADMRALPLRDASFDVVVCADNSLPHLLTPDDVRTALAEMRRVLRPGGLLLVTTRPYDALRAERPLSTPPAVRTGPDGRSVTFQLWHWHDDGEHYDLELFQLRPGTAETPAPDGGLAPEHDQWVTTVRRATYWALTRDRLTALATEAGLHSTAWHDPEETGFFQPMLTAHR</sequence>
<dbReference type="Proteomes" id="UP001595829">
    <property type="component" value="Unassembled WGS sequence"/>
</dbReference>
<dbReference type="InterPro" id="IPR050508">
    <property type="entry name" value="Methyltransf_Superfamily"/>
</dbReference>
<keyword evidence="3" id="KW-1185">Reference proteome</keyword>
<dbReference type="Pfam" id="PF13649">
    <property type="entry name" value="Methyltransf_25"/>
    <property type="match status" value="1"/>
</dbReference>
<dbReference type="CDD" id="cd02440">
    <property type="entry name" value="AdoMet_MTases"/>
    <property type="match status" value="1"/>
</dbReference>
<keyword evidence="2" id="KW-0808">Transferase</keyword>
<keyword evidence="2" id="KW-0489">Methyltransferase</keyword>
<evidence type="ECO:0000313" key="3">
    <source>
        <dbReference type="Proteomes" id="UP001595829"/>
    </source>
</evidence>
<proteinExistence type="predicted"/>
<dbReference type="PANTHER" id="PTHR42912">
    <property type="entry name" value="METHYLTRANSFERASE"/>
    <property type="match status" value="1"/>
</dbReference>
<accession>A0ABV9XR02</accession>
<gene>
    <name evidence="2" type="ORF">ACFPM3_31535</name>
</gene>
<feature type="domain" description="Methyltransferase" evidence="1">
    <location>
        <begin position="50"/>
        <end position="146"/>
    </location>
</feature>
<dbReference type="Gene3D" id="3.40.50.150">
    <property type="entry name" value="Vaccinia Virus protein VP39"/>
    <property type="match status" value="1"/>
</dbReference>
<dbReference type="EC" id="2.1.1.-" evidence="2"/>
<name>A0ABV9XR02_9ACTN</name>